<keyword evidence="3" id="KW-1185">Reference proteome</keyword>
<keyword evidence="1" id="KW-0812">Transmembrane</keyword>
<sequence>MSTSDLKRNVLTVVAIKVAIVVLAAIFVFGPGRRPRIDADALDRQILNHPTSNSRESIR</sequence>
<feature type="transmembrane region" description="Helical" evidence="1">
    <location>
        <begin position="12"/>
        <end position="30"/>
    </location>
</feature>
<reference evidence="2 3" key="1">
    <citation type="submission" date="2015-11" db="EMBL/GenBank/DDBJ databases">
        <title>Draft Genome Sequence of the Strain BR 10303 (Bradyrhizobium sp.) isolated from nodules of Centrolobium paraense.</title>
        <authorList>
            <person name="Zelli J.E."/>
            <person name="Simoes-Araujo J.L."/>
            <person name="Barauna A.C."/>
            <person name="Silva K."/>
        </authorList>
    </citation>
    <scope>NUCLEOTIDE SEQUENCE [LARGE SCALE GENOMIC DNA]</scope>
    <source>
        <strain evidence="2 3">BR 10303</strain>
    </source>
</reference>
<dbReference type="Proteomes" id="UP000057737">
    <property type="component" value="Unassembled WGS sequence"/>
</dbReference>
<evidence type="ECO:0000313" key="3">
    <source>
        <dbReference type="Proteomes" id="UP000057737"/>
    </source>
</evidence>
<protein>
    <submittedName>
        <fullName evidence="2">Uncharacterized protein</fullName>
    </submittedName>
</protein>
<evidence type="ECO:0000256" key="1">
    <source>
        <dbReference type="SAM" id="Phobius"/>
    </source>
</evidence>
<keyword evidence="1" id="KW-1133">Transmembrane helix</keyword>
<proteinExistence type="predicted"/>
<accession>A0A109K245</accession>
<dbReference type="RefSeq" id="WP_066502163.1">
    <property type="nucleotide sequence ID" value="NZ_LNCU01000032.1"/>
</dbReference>
<dbReference type="EMBL" id="LNCU01000032">
    <property type="protein sequence ID" value="KWV59303.1"/>
    <property type="molecule type" value="Genomic_DNA"/>
</dbReference>
<evidence type="ECO:0000313" key="2">
    <source>
        <dbReference type="EMBL" id="KWV59303.1"/>
    </source>
</evidence>
<dbReference type="OrthoDB" id="8453119at2"/>
<gene>
    <name evidence="2" type="ORF">AS156_32070</name>
</gene>
<comment type="caution">
    <text evidence="2">The sequence shown here is derived from an EMBL/GenBank/DDBJ whole genome shotgun (WGS) entry which is preliminary data.</text>
</comment>
<name>A0A109K245_9BRAD</name>
<keyword evidence="1" id="KW-0472">Membrane</keyword>
<organism evidence="2 3">
    <name type="scientific">Bradyrhizobium macuxiense</name>
    <dbReference type="NCBI Taxonomy" id="1755647"/>
    <lineage>
        <taxon>Bacteria</taxon>
        <taxon>Pseudomonadati</taxon>
        <taxon>Pseudomonadota</taxon>
        <taxon>Alphaproteobacteria</taxon>
        <taxon>Hyphomicrobiales</taxon>
        <taxon>Nitrobacteraceae</taxon>
        <taxon>Bradyrhizobium</taxon>
    </lineage>
</organism>
<dbReference type="AlphaFoldDB" id="A0A109K245"/>